<evidence type="ECO:0000313" key="2">
    <source>
        <dbReference type="EMBL" id="KAK7734835.1"/>
    </source>
</evidence>
<evidence type="ECO:0000256" key="1">
    <source>
        <dbReference type="SAM" id="MobiDB-lite"/>
    </source>
</evidence>
<feature type="region of interest" description="Disordered" evidence="1">
    <location>
        <begin position="1"/>
        <end position="63"/>
    </location>
</feature>
<dbReference type="CDD" id="cd22584">
    <property type="entry name" value="Rcat_RBR_unk"/>
    <property type="match status" value="1"/>
</dbReference>
<feature type="compositionally biased region" description="Polar residues" evidence="1">
    <location>
        <begin position="27"/>
        <end position="44"/>
    </location>
</feature>
<dbReference type="EMBL" id="JAKNSF020000015">
    <property type="protein sequence ID" value="KAK7734835.1"/>
    <property type="molecule type" value="Genomic_DNA"/>
</dbReference>
<keyword evidence="3" id="KW-1185">Reference proteome</keyword>
<reference evidence="2 3" key="1">
    <citation type="submission" date="2024-02" db="EMBL/GenBank/DDBJ databases">
        <title>De novo assembly and annotation of 12 fungi associated with fruit tree decline syndrome in Ontario, Canada.</title>
        <authorList>
            <person name="Sulman M."/>
            <person name="Ellouze W."/>
            <person name="Ilyukhin E."/>
        </authorList>
    </citation>
    <scope>NUCLEOTIDE SEQUENCE [LARGE SCALE GENOMIC DNA]</scope>
    <source>
        <strain evidence="2 3">M169</strain>
    </source>
</reference>
<protein>
    <recommendedName>
        <fullName evidence="4">RING-type domain-containing protein</fullName>
    </recommendedName>
</protein>
<evidence type="ECO:0000313" key="3">
    <source>
        <dbReference type="Proteomes" id="UP001430848"/>
    </source>
</evidence>
<sequence>MAQEQQQQHGVPDVSAADNDFLPVLTPETTQEPAAQDTVTTTTRPGDARHAPTPAQGSTGVAEADAAADKISAGFSAGSLAQTIGLPAPRLVRDFRMQARLEGKVSLGRSCWGERNWIGICGGEWSATWGRGTVVVSAFRFAIYLDEHAFASLPLLLLSHDLVVNLYHMHPTSDGDPAADDASNPQPGGQDAQLLTENKSTFVDTRYLLATADAEPAHIMVRTEGWRTGPPEVLTRLLDPVEGDKVSPDEYRFRIFIRLETGDERYRWVNEGMWIGSGVRRGLEEEPNMESIGYTAATLEIIAKRSDPDTEISPYQTTWPQTFTQVAARIQSALGESALKLEHVGSTSVPGLAAKPIIDILLEVVDPSQEGSYVPQLEDLGFILHFRQPKWHGHRFLALALDKHDAEINVHVHRAGCQIAAQFLTFRDFLRSNAWARDEYVEAKRKAAETSNEEKGGRLQYQREKAEVLDRLKARALKENPSPVSQTSANEQLFTTNMNRDQTIENDQNVVNCVVCGEPSDEIPPCSHGYCWDCLIQLIRHGCSDGERWPPRCCIWEVNMKSPEIREKLPADVLQLVAESKAYYSTKGKLFCCNSECRKYIAPGEVDDFTHIGFCRACRGGTCALCRQYPHIGTCRKDFQQKSMEKYLIYQGWKRCEQCGRMVERAAGCNHIVCICGEEFCYVCGEHWCHCDCPQFGSWILKREFNDATNAWFQIPQVPRCYGKEFLVNSCLPQTFFCAKCGHRCGKAGESSYQCQDCGRHLCRSCVIQCVDDGRYHNPDWNAKPAEGAEFFAIEGERRGA</sequence>
<dbReference type="Gene3D" id="3.30.460.10">
    <property type="entry name" value="Beta Polymerase, domain 2"/>
    <property type="match status" value="1"/>
</dbReference>
<dbReference type="Proteomes" id="UP001430848">
    <property type="component" value="Unassembled WGS sequence"/>
</dbReference>
<evidence type="ECO:0008006" key="4">
    <source>
        <dbReference type="Google" id="ProtNLM"/>
    </source>
</evidence>
<dbReference type="Gene3D" id="2.40.160.20">
    <property type="match status" value="1"/>
</dbReference>
<gene>
    <name evidence="2" type="ORF">SLS63_004255</name>
</gene>
<dbReference type="PANTHER" id="PTHR37315:SF1">
    <property type="entry name" value="UPF0311 PROTEIN BLR7842"/>
    <property type="match status" value="1"/>
</dbReference>
<dbReference type="SUPFAM" id="SSF81301">
    <property type="entry name" value="Nucleotidyltransferase"/>
    <property type="match status" value="1"/>
</dbReference>
<organism evidence="2 3">
    <name type="scientific">Diaporthe eres</name>
    <name type="common">Phomopsis oblonga</name>
    <dbReference type="NCBI Taxonomy" id="83184"/>
    <lineage>
        <taxon>Eukaryota</taxon>
        <taxon>Fungi</taxon>
        <taxon>Dikarya</taxon>
        <taxon>Ascomycota</taxon>
        <taxon>Pezizomycotina</taxon>
        <taxon>Sordariomycetes</taxon>
        <taxon>Sordariomycetidae</taxon>
        <taxon>Diaporthales</taxon>
        <taxon>Diaporthaceae</taxon>
        <taxon>Diaporthe</taxon>
        <taxon>Diaporthe eres species complex</taxon>
    </lineage>
</organism>
<dbReference type="Pfam" id="PF04229">
    <property type="entry name" value="GrpB"/>
    <property type="match status" value="1"/>
</dbReference>
<dbReference type="Pfam" id="PF11578">
    <property type="entry name" value="DUF3237"/>
    <property type="match status" value="1"/>
</dbReference>
<name>A0ABR1PEE7_DIAER</name>
<accession>A0ABR1PEE7</accession>
<proteinExistence type="predicted"/>
<dbReference type="InterPro" id="IPR043519">
    <property type="entry name" value="NT_sf"/>
</dbReference>
<dbReference type="SUPFAM" id="SSF57850">
    <property type="entry name" value="RING/U-box"/>
    <property type="match status" value="2"/>
</dbReference>
<dbReference type="InterPro" id="IPR020915">
    <property type="entry name" value="UPF0311"/>
</dbReference>
<dbReference type="InterPro" id="IPR007344">
    <property type="entry name" value="GrpB/CoaE"/>
</dbReference>
<dbReference type="Gene3D" id="1.20.120.1750">
    <property type="match status" value="1"/>
</dbReference>
<comment type="caution">
    <text evidence="2">The sequence shown here is derived from an EMBL/GenBank/DDBJ whole genome shotgun (WGS) entry which is preliminary data.</text>
</comment>
<dbReference type="PANTHER" id="PTHR37315">
    <property type="entry name" value="UPF0311 PROTEIN BLR7842"/>
    <property type="match status" value="1"/>
</dbReference>